<keyword evidence="1" id="KW-0812">Transmembrane</keyword>
<reference evidence="3" key="1">
    <citation type="journal article" date="2019" name="Int. J. Syst. Evol. Microbiol.">
        <title>The Global Catalogue of Microorganisms (GCM) 10K type strain sequencing project: providing services to taxonomists for standard genome sequencing and annotation.</title>
        <authorList>
            <consortium name="The Broad Institute Genomics Platform"/>
            <consortium name="The Broad Institute Genome Sequencing Center for Infectious Disease"/>
            <person name="Wu L."/>
            <person name="Ma J."/>
        </authorList>
    </citation>
    <scope>NUCLEOTIDE SEQUENCE [LARGE SCALE GENOMIC DNA]</scope>
    <source>
        <strain evidence="3">CGMCC 1.15790</strain>
    </source>
</reference>
<name>A0ABW0U8Z7_9BACI</name>
<sequence>MNIAIGIIAIIISFIVGIQSFTVSVLSEVVGEEATAGAGAIGVLVAFLYLVGGAFAFKLTNVAKWILGIGGLLGLLAGATSDYSDVTVWGILGLIMSGLLFWDVKRKNKQKDKEKIA</sequence>
<dbReference type="EMBL" id="JBHSPF010000050">
    <property type="protein sequence ID" value="MFC5629126.1"/>
    <property type="molecule type" value="Genomic_DNA"/>
</dbReference>
<comment type="caution">
    <text evidence="2">The sequence shown here is derived from an EMBL/GenBank/DDBJ whole genome shotgun (WGS) entry which is preliminary data.</text>
</comment>
<evidence type="ECO:0000256" key="1">
    <source>
        <dbReference type="SAM" id="Phobius"/>
    </source>
</evidence>
<proteinExistence type="predicted"/>
<evidence type="ECO:0008006" key="4">
    <source>
        <dbReference type="Google" id="ProtNLM"/>
    </source>
</evidence>
<feature type="transmembrane region" description="Helical" evidence="1">
    <location>
        <begin position="38"/>
        <end position="57"/>
    </location>
</feature>
<evidence type="ECO:0000313" key="3">
    <source>
        <dbReference type="Proteomes" id="UP001596143"/>
    </source>
</evidence>
<protein>
    <recommendedName>
        <fullName evidence="4">DUF4064 domain-containing protein</fullName>
    </recommendedName>
</protein>
<feature type="transmembrane region" description="Helical" evidence="1">
    <location>
        <begin position="7"/>
        <end position="26"/>
    </location>
</feature>
<feature type="transmembrane region" description="Helical" evidence="1">
    <location>
        <begin position="86"/>
        <end position="104"/>
    </location>
</feature>
<keyword evidence="3" id="KW-1185">Reference proteome</keyword>
<evidence type="ECO:0000313" key="2">
    <source>
        <dbReference type="EMBL" id="MFC5629126.1"/>
    </source>
</evidence>
<dbReference type="RefSeq" id="WP_270896973.1">
    <property type="nucleotide sequence ID" value="NZ_JBHSPF010000050.1"/>
</dbReference>
<accession>A0ABW0U8Z7</accession>
<organism evidence="2 3">
    <name type="scientific">Aliibacillus thermotolerans</name>
    <dbReference type="NCBI Taxonomy" id="1834418"/>
    <lineage>
        <taxon>Bacteria</taxon>
        <taxon>Bacillati</taxon>
        <taxon>Bacillota</taxon>
        <taxon>Bacilli</taxon>
        <taxon>Bacillales</taxon>
        <taxon>Bacillaceae</taxon>
        <taxon>Aliibacillus</taxon>
    </lineage>
</organism>
<keyword evidence="1" id="KW-1133">Transmembrane helix</keyword>
<keyword evidence="1" id="KW-0472">Membrane</keyword>
<dbReference type="Proteomes" id="UP001596143">
    <property type="component" value="Unassembled WGS sequence"/>
</dbReference>
<gene>
    <name evidence="2" type="ORF">ACFPTR_09650</name>
</gene>
<feature type="transmembrane region" description="Helical" evidence="1">
    <location>
        <begin position="62"/>
        <end position="80"/>
    </location>
</feature>